<comment type="caution">
    <text evidence="1">The sequence shown here is derived from an EMBL/GenBank/DDBJ whole genome shotgun (WGS) entry which is preliminary data.</text>
</comment>
<gene>
    <name evidence="1" type="ORF">CVLEPA_LOCUS11277</name>
</gene>
<dbReference type="EMBL" id="CAWYQH010000079">
    <property type="protein sequence ID" value="CAK8681036.1"/>
    <property type="molecule type" value="Genomic_DNA"/>
</dbReference>
<evidence type="ECO:0000313" key="1">
    <source>
        <dbReference type="EMBL" id="CAK8681036.1"/>
    </source>
</evidence>
<keyword evidence="2" id="KW-1185">Reference proteome</keyword>
<accession>A0ABP0FQV1</accession>
<proteinExistence type="predicted"/>
<name>A0ABP0FQV1_CLALP</name>
<dbReference type="Proteomes" id="UP001642483">
    <property type="component" value="Unassembled WGS sequence"/>
</dbReference>
<organism evidence="1 2">
    <name type="scientific">Clavelina lepadiformis</name>
    <name type="common">Light-bulb sea squirt</name>
    <name type="synonym">Ascidia lepadiformis</name>
    <dbReference type="NCBI Taxonomy" id="159417"/>
    <lineage>
        <taxon>Eukaryota</taxon>
        <taxon>Metazoa</taxon>
        <taxon>Chordata</taxon>
        <taxon>Tunicata</taxon>
        <taxon>Ascidiacea</taxon>
        <taxon>Aplousobranchia</taxon>
        <taxon>Clavelinidae</taxon>
        <taxon>Clavelina</taxon>
    </lineage>
</organism>
<reference evidence="1 2" key="1">
    <citation type="submission" date="2024-02" db="EMBL/GenBank/DDBJ databases">
        <authorList>
            <person name="Daric V."/>
            <person name="Darras S."/>
        </authorList>
    </citation>
    <scope>NUCLEOTIDE SEQUENCE [LARGE SCALE GENOMIC DNA]</scope>
</reference>
<evidence type="ECO:0000313" key="2">
    <source>
        <dbReference type="Proteomes" id="UP001642483"/>
    </source>
</evidence>
<protein>
    <submittedName>
        <fullName evidence="1">Uncharacterized protein</fullName>
    </submittedName>
</protein>
<sequence>MGNCSYGKTLLAKDKHLTIKYCFEESALDSIQFPCYVKVNQIDEDLYKKYIIMENLDSAVRKDRLRKFYSNVHLWLPSKACDDRREEKPGTMLANPAVEIVRSTIVEPWVCQKWNINVTDASLSVAKRVSYV</sequence>